<name>A0ABU6RJS9_9FABA</name>
<dbReference type="InterPro" id="IPR014710">
    <property type="entry name" value="RmlC-like_jellyroll"/>
</dbReference>
<dbReference type="Pfam" id="PF00520">
    <property type="entry name" value="Ion_trans"/>
    <property type="match status" value="1"/>
</dbReference>
<dbReference type="SUPFAM" id="SSF51206">
    <property type="entry name" value="cAMP-binding domain-like"/>
    <property type="match status" value="1"/>
</dbReference>
<dbReference type="EMBL" id="JASCZI010030690">
    <property type="protein sequence ID" value="MED6124333.1"/>
    <property type="molecule type" value="Genomic_DNA"/>
</dbReference>
<evidence type="ECO:0000256" key="5">
    <source>
        <dbReference type="ARBA" id="ARBA00022989"/>
    </source>
</evidence>
<dbReference type="Gene3D" id="1.10.287.70">
    <property type="match status" value="1"/>
</dbReference>
<evidence type="ECO:0000256" key="8">
    <source>
        <dbReference type="ARBA" id="ARBA00023286"/>
    </source>
</evidence>
<evidence type="ECO:0000313" key="13">
    <source>
        <dbReference type="EMBL" id="MED6124333.1"/>
    </source>
</evidence>
<sequence>MSISVDPLFFYIPVINEELKCLSLNRNLKITACVLRTFFDLIYILHIIFQFGTRFILPSTNVPRTGVLIGNISTIVRRYLGSHFIIDILSIIPLPQMVTLAIIPIPNCSVPYVAKNLLKYTIIVQYVPRVLRLYLLFKEVTRTYGIMTKTAWSGAAFNLFIYMLASHGIGAFWYLLSVESEVRCWQKHLKHTKFSTSSYLSCGQHYKQDVLSLMNTSTCPHVDPDNSTDTSGFNFGIFAPALQSRVIESVTDFPQKFFFCFWWGFCNLSSLGQNLQCSTYVWENVFAIFIALLGLILFSSLIGIMQKYLQSTTLRVEDRRFDKMRFKRRDIERWMSHRMLPDNLKERIRRYEQYKWQQHRGVDEEEIIGSLPKDLRMDVNRHLLILLRRVPMFENFNRQFLDAMCDRLKLVLYTEKSYIVCERDPVDEMLFIVRGNLRTVTTNGGKTGFFNIFELRPGDFCGEELLTWALDPNSPPNLPISTRTVETISEVEAFALMADDLKVVISQFQRTIISKQLQHTFRFYSRQWRTWAACFIQAAWHRYWRKKAEKALLEAEEVQPFGNEDGYTNSSSSSPSFVATVFAQKFAAKALRPIRSGKRSNKVQPPTHRLLRRLPQKPAEPDFTFHNN</sequence>
<evidence type="ECO:0000256" key="9">
    <source>
        <dbReference type="ARBA" id="ARBA00023303"/>
    </source>
</evidence>
<evidence type="ECO:0000256" key="6">
    <source>
        <dbReference type="ARBA" id="ARBA00023065"/>
    </source>
</evidence>
<dbReference type="PROSITE" id="PS50042">
    <property type="entry name" value="CNMP_BINDING_3"/>
    <property type="match status" value="1"/>
</dbReference>
<dbReference type="CDD" id="cd00038">
    <property type="entry name" value="CAP_ED"/>
    <property type="match status" value="1"/>
</dbReference>
<keyword evidence="6" id="KW-0406">Ion transport</keyword>
<keyword evidence="14" id="KW-1185">Reference proteome</keyword>
<dbReference type="PANTHER" id="PTHR45651:SF29">
    <property type="entry name" value="CYCLIC NUCLEOTIDE-GATED ION CHANNEL-LIKE PROTEIN"/>
    <property type="match status" value="1"/>
</dbReference>
<evidence type="ECO:0000256" key="10">
    <source>
        <dbReference type="SAM" id="MobiDB-lite"/>
    </source>
</evidence>
<feature type="transmembrane region" description="Helical" evidence="11">
    <location>
        <begin position="156"/>
        <end position="176"/>
    </location>
</feature>
<accession>A0ABU6RJS9</accession>
<dbReference type="InterPro" id="IPR000595">
    <property type="entry name" value="cNMP-bd_dom"/>
</dbReference>
<dbReference type="SMART" id="SM00100">
    <property type="entry name" value="cNMP"/>
    <property type="match status" value="1"/>
</dbReference>
<protein>
    <submittedName>
        <fullName evidence="13">Cyclic nucleotide-gated ion channel 1, variant 2</fullName>
    </submittedName>
</protein>
<feature type="transmembrane region" description="Helical" evidence="11">
    <location>
        <begin position="285"/>
        <end position="305"/>
    </location>
</feature>
<evidence type="ECO:0000256" key="11">
    <source>
        <dbReference type="SAM" id="Phobius"/>
    </source>
</evidence>
<evidence type="ECO:0000259" key="12">
    <source>
        <dbReference type="PROSITE" id="PS50042"/>
    </source>
</evidence>
<comment type="subcellular location">
    <subcellularLocation>
        <location evidence="1">Membrane</location>
        <topology evidence="1">Multi-pass membrane protein</topology>
    </subcellularLocation>
</comment>
<comment type="similarity">
    <text evidence="2">Belongs to the cyclic nucleotide-gated cation channel (TC 1.A.1.5) family.</text>
</comment>
<dbReference type="InterPro" id="IPR018490">
    <property type="entry name" value="cNMP-bd_dom_sf"/>
</dbReference>
<feature type="domain" description="Cyclic nucleotide-binding" evidence="12">
    <location>
        <begin position="392"/>
        <end position="475"/>
    </location>
</feature>
<dbReference type="SUPFAM" id="SSF81324">
    <property type="entry name" value="Voltage-gated potassium channels"/>
    <property type="match status" value="1"/>
</dbReference>
<organism evidence="13 14">
    <name type="scientific">Stylosanthes scabra</name>
    <dbReference type="NCBI Taxonomy" id="79078"/>
    <lineage>
        <taxon>Eukaryota</taxon>
        <taxon>Viridiplantae</taxon>
        <taxon>Streptophyta</taxon>
        <taxon>Embryophyta</taxon>
        <taxon>Tracheophyta</taxon>
        <taxon>Spermatophyta</taxon>
        <taxon>Magnoliopsida</taxon>
        <taxon>eudicotyledons</taxon>
        <taxon>Gunneridae</taxon>
        <taxon>Pentapetalae</taxon>
        <taxon>rosids</taxon>
        <taxon>fabids</taxon>
        <taxon>Fabales</taxon>
        <taxon>Fabaceae</taxon>
        <taxon>Papilionoideae</taxon>
        <taxon>50 kb inversion clade</taxon>
        <taxon>dalbergioids sensu lato</taxon>
        <taxon>Dalbergieae</taxon>
        <taxon>Pterocarpus clade</taxon>
        <taxon>Stylosanthes</taxon>
    </lineage>
</organism>
<dbReference type="PANTHER" id="PTHR45651">
    <property type="entry name" value="CYCLIC NUCLEOTIDE-GATED ION CHANNEL 15-RELATED-RELATED"/>
    <property type="match status" value="1"/>
</dbReference>
<keyword evidence="4 11" id="KW-0812">Transmembrane</keyword>
<evidence type="ECO:0000313" key="14">
    <source>
        <dbReference type="Proteomes" id="UP001341840"/>
    </source>
</evidence>
<evidence type="ECO:0000256" key="2">
    <source>
        <dbReference type="ARBA" id="ARBA00010486"/>
    </source>
</evidence>
<evidence type="ECO:0000256" key="7">
    <source>
        <dbReference type="ARBA" id="ARBA00023136"/>
    </source>
</evidence>
<dbReference type="InterPro" id="IPR005821">
    <property type="entry name" value="Ion_trans_dom"/>
</dbReference>
<reference evidence="13 14" key="1">
    <citation type="journal article" date="2023" name="Plants (Basel)">
        <title>Bridging the Gap: Combining Genomics and Transcriptomics Approaches to Understand Stylosanthes scabra, an Orphan Legume from the Brazilian Caatinga.</title>
        <authorList>
            <person name="Ferreira-Neto J.R.C."/>
            <person name="da Silva M.D."/>
            <person name="Binneck E."/>
            <person name="de Melo N.F."/>
            <person name="da Silva R.H."/>
            <person name="de Melo A.L.T.M."/>
            <person name="Pandolfi V."/>
            <person name="Bustamante F.O."/>
            <person name="Brasileiro-Vidal A.C."/>
            <person name="Benko-Iseppon A.M."/>
        </authorList>
    </citation>
    <scope>NUCLEOTIDE SEQUENCE [LARGE SCALE GENOMIC DNA]</scope>
    <source>
        <tissue evidence="13">Leaves</tissue>
    </source>
</reference>
<proteinExistence type="inferred from homology"/>
<dbReference type="Proteomes" id="UP001341840">
    <property type="component" value="Unassembled WGS sequence"/>
</dbReference>
<dbReference type="Gene3D" id="2.60.120.10">
    <property type="entry name" value="Jelly Rolls"/>
    <property type="match status" value="1"/>
</dbReference>
<keyword evidence="7 11" id="KW-0472">Membrane</keyword>
<comment type="caution">
    <text evidence="13">The sequence shown here is derived from an EMBL/GenBank/DDBJ whole genome shotgun (WGS) entry which is preliminary data.</text>
</comment>
<keyword evidence="3" id="KW-0813">Transport</keyword>
<evidence type="ECO:0000256" key="3">
    <source>
        <dbReference type="ARBA" id="ARBA00022448"/>
    </source>
</evidence>
<keyword evidence="9" id="KW-0407">Ion channel</keyword>
<feature type="region of interest" description="Disordered" evidence="10">
    <location>
        <begin position="597"/>
        <end position="628"/>
    </location>
</feature>
<evidence type="ECO:0000256" key="1">
    <source>
        <dbReference type="ARBA" id="ARBA00004141"/>
    </source>
</evidence>
<keyword evidence="5 11" id="KW-1133">Transmembrane helix</keyword>
<gene>
    <name evidence="13" type="primary">CNGC1_6</name>
    <name evidence="13" type="ORF">PIB30_118364</name>
</gene>
<keyword evidence="8" id="KW-1071">Ligand-gated ion channel</keyword>
<dbReference type="Gene3D" id="1.10.287.630">
    <property type="entry name" value="Helix hairpin bin"/>
    <property type="match status" value="1"/>
</dbReference>
<evidence type="ECO:0000256" key="4">
    <source>
        <dbReference type="ARBA" id="ARBA00022692"/>
    </source>
</evidence>